<accession>A0ABP7PWR1</accession>
<sequence length="353" mass="41798">MNMLPSHPKLPVHLLSACFNYTVASYKFYWFLSLLDAVEAGENRIAKRRLFAGMVANGWYTYHYFHLNFGRQDKLGVAIDFIKDREGINVDEKRGIIIQHLLTEITKETHQVLMHFDQEVPHRFLSPWFLGMGDNWKQVYLASQNFERNVPYALFSDEIEINPDWFEYLFENIGILRGFCYWKLSLYLQKSNPNVPDIAGKLIRPPFRNTLTKQRKLFWDVVFSEVGQIECIYTGQLLTLDDYAVEHFLPYAFVCHDQIWNLIPADKRFNMTKSDRLPPFDRYFDQYFNLQHLAITTVTRVQPKNKFLLEYLCLIPDYRIGQVYDVELLRQRFRDAAHPMITIAANNGFEFMV</sequence>
<protein>
    <submittedName>
        <fullName evidence="2">HNH endonuclease domain-containing protein</fullName>
    </submittedName>
</protein>
<keyword evidence="2" id="KW-0540">Nuclease</keyword>
<gene>
    <name evidence="2" type="ORF">GCM10022246_26230</name>
</gene>
<reference evidence="3" key="1">
    <citation type="journal article" date="2019" name="Int. J. Syst. Evol. Microbiol.">
        <title>The Global Catalogue of Microorganisms (GCM) 10K type strain sequencing project: providing services to taxonomists for standard genome sequencing and annotation.</title>
        <authorList>
            <consortium name="The Broad Institute Genomics Platform"/>
            <consortium name="The Broad Institute Genome Sequencing Center for Infectious Disease"/>
            <person name="Wu L."/>
            <person name="Ma J."/>
        </authorList>
    </citation>
    <scope>NUCLEOTIDE SEQUENCE [LARGE SCALE GENOMIC DNA]</scope>
    <source>
        <strain evidence="3">JCM 17338</strain>
    </source>
</reference>
<dbReference type="Proteomes" id="UP001501081">
    <property type="component" value="Unassembled WGS sequence"/>
</dbReference>
<dbReference type="EMBL" id="BAABAK010000015">
    <property type="protein sequence ID" value="GAA3972669.1"/>
    <property type="molecule type" value="Genomic_DNA"/>
</dbReference>
<feature type="domain" description="HNH nuclease" evidence="1">
    <location>
        <begin position="231"/>
        <end position="278"/>
    </location>
</feature>
<proteinExistence type="predicted"/>
<dbReference type="InterPro" id="IPR003615">
    <property type="entry name" value="HNH_nuc"/>
</dbReference>
<organism evidence="2 3">
    <name type="scientific">Pedobacter ginsengiterrae</name>
    <dbReference type="NCBI Taxonomy" id="871696"/>
    <lineage>
        <taxon>Bacteria</taxon>
        <taxon>Pseudomonadati</taxon>
        <taxon>Bacteroidota</taxon>
        <taxon>Sphingobacteriia</taxon>
        <taxon>Sphingobacteriales</taxon>
        <taxon>Sphingobacteriaceae</taxon>
        <taxon>Pedobacter</taxon>
    </lineage>
</organism>
<evidence type="ECO:0000313" key="2">
    <source>
        <dbReference type="EMBL" id="GAA3972669.1"/>
    </source>
</evidence>
<keyword evidence="2" id="KW-0255">Endonuclease</keyword>
<dbReference type="GO" id="GO:0004519">
    <property type="term" value="F:endonuclease activity"/>
    <property type="evidence" value="ECO:0007669"/>
    <property type="project" value="UniProtKB-KW"/>
</dbReference>
<keyword evidence="2" id="KW-0378">Hydrolase</keyword>
<name>A0ABP7PWR1_9SPHI</name>
<dbReference type="RefSeq" id="WP_344767759.1">
    <property type="nucleotide sequence ID" value="NZ_BAABAK010000015.1"/>
</dbReference>
<dbReference type="Pfam" id="PF13395">
    <property type="entry name" value="HNH_4"/>
    <property type="match status" value="1"/>
</dbReference>
<evidence type="ECO:0000259" key="1">
    <source>
        <dbReference type="Pfam" id="PF13395"/>
    </source>
</evidence>
<comment type="caution">
    <text evidence="2">The sequence shown here is derived from an EMBL/GenBank/DDBJ whole genome shotgun (WGS) entry which is preliminary data.</text>
</comment>
<dbReference type="Gene3D" id="1.10.30.50">
    <property type="match status" value="1"/>
</dbReference>
<keyword evidence="3" id="KW-1185">Reference proteome</keyword>
<evidence type="ECO:0000313" key="3">
    <source>
        <dbReference type="Proteomes" id="UP001501081"/>
    </source>
</evidence>